<dbReference type="GO" id="GO:0016829">
    <property type="term" value="F:lyase activity"/>
    <property type="evidence" value="ECO:0007669"/>
    <property type="project" value="UniProtKB-KW"/>
</dbReference>
<dbReference type="Pfam" id="PF04073">
    <property type="entry name" value="tRNA_edit"/>
    <property type="match status" value="1"/>
</dbReference>
<evidence type="ECO:0000259" key="5">
    <source>
        <dbReference type="Pfam" id="PF04073"/>
    </source>
</evidence>
<evidence type="ECO:0000256" key="1">
    <source>
        <dbReference type="ARBA" id="ARBA00009798"/>
    </source>
</evidence>
<dbReference type="InterPro" id="IPR007214">
    <property type="entry name" value="YbaK/aa-tRNA-synth-assoc-dom"/>
</dbReference>
<keyword evidence="3 4" id="KW-0456">Lyase</keyword>
<evidence type="ECO:0000256" key="3">
    <source>
        <dbReference type="ARBA" id="ARBA00023239"/>
    </source>
</evidence>
<protein>
    <recommendedName>
        <fullName evidence="4">Cys-tRNA(Pro)/Cys-tRNA(Cys) deacylase</fullName>
        <ecNumber evidence="4">4.2.-.-</ecNumber>
    </recommendedName>
</protein>
<dbReference type="InterPro" id="IPR036754">
    <property type="entry name" value="YbaK/aa-tRNA-synt-asso_dom_sf"/>
</dbReference>
<dbReference type="GO" id="GO:0006412">
    <property type="term" value="P:translation"/>
    <property type="evidence" value="ECO:0007669"/>
    <property type="project" value="UniProtKB-KW"/>
</dbReference>
<dbReference type="OrthoDB" id="9809296at2"/>
<keyword evidence="2 4" id="KW-0648">Protein biosynthesis</keyword>
<dbReference type="PIRSF" id="PIRSF006181">
    <property type="entry name" value="EbsC_YbaK"/>
    <property type="match status" value="1"/>
</dbReference>
<dbReference type="RefSeq" id="WP_072577224.1">
    <property type="nucleotide sequence ID" value="NZ_LWHB01000145.1"/>
</dbReference>
<gene>
    <name evidence="6" type="primary">ybaK</name>
    <name evidence="6" type="ORF">NCTC13337_00317</name>
</gene>
<evidence type="ECO:0000256" key="4">
    <source>
        <dbReference type="PIRNR" id="PIRNR006181"/>
    </source>
</evidence>
<dbReference type="InterPro" id="IPR004369">
    <property type="entry name" value="Prolyl-tRNA_editing_YbaK/EbsC"/>
</dbReference>
<dbReference type="GO" id="GO:0002161">
    <property type="term" value="F:aminoacyl-tRNA deacylase activity"/>
    <property type="evidence" value="ECO:0007669"/>
    <property type="project" value="InterPro"/>
</dbReference>
<evidence type="ECO:0000313" key="7">
    <source>
        <dbReference type="Proteomes" id="UP000254601"/>
    </source>
</evidence>
<accession>A0A380MMY3</accession>
<proteinExistence type="inferred from homology"/>
<comment type="similarity">
    <text evidence="1 4">Belongs to the prolyl-tRNA editing family. YbaK/EbsC subfamily.</text>
</comment>
<sequence>MAKDKYPVTPAIRQLREHQISFEQYLFAYETHGGAEQAASELNVPLNQVIKTIVFTGDDKKGLIVLMHGDKEISTKNLARQIGMKHIEPASATQAHKWTGYQFGGTSPFGIRTVLPIYVEKTIYDLPFFWINGGKQGFQVRLVPEDLAILSPTIVEVALAHENQK</sequence>
<dbReference type="Gene3D" id="3.90.960.10">
    <property type="entry name" value="YbaK/aminoacyl-tRNA synthetase-associated domain"/>
    <property type="match status" value="1"/>
</dbReference>
<dbReference type="Proteomes" id="UP000254601">
    <property type="component" value="Unassembled WGS sequence"/>
</dbReference>
<dbReference type="EMBL" id="UHIC01000001">
    <property type="protein sequence ID" value="SUO93608.1"/>
    <property type="molecule type" value="Genomic_DNA"/>
</dbReference>
<name>A0A380MMY3_9GAMM</name>
<dbReference type="AlphaFoldDB" id="A0A380MMY3"/>
<evidence type="ECO:0000256" key="2">
    <source>
        <dbReference type="ARBA" id="ARBA00022917"/>
    </source>
</evidence>
<dbReference type="EC" id="4.2.-.-" evidence="4"/>
<dbReference type="SUPFAM" id="SSF55826">
    <property type="entry name" value="YbaK/ProRS associated domain"/>
    <property type="match status" value="1"/>
</dbReference>
<feature type="domain" description="YbaK/aminoacyl-tRNA synthetase-associated" evidence="5">
    <location>
        <begin position="35"/>
        <end position="148"/>
    </location>
</feature>
<organism evidence="6 7">
    <name type="scientific">Suttonella ornithocola</name>
    <dbReference type="NCBI Taxonomy" id="279832"/>
    <lineage>
        <taxon>Bacteria</taxon>
        <taxon>Pseudomonadati</taxon>
        <taxon>Pseudomonadota</taxon>
        <taxon>Gammaproteobacteria</taxon>
        <taxon>Cardiobacteriales</taxon>
        <taxon>Cardiobacteriaceae</taxon>
        <taxon>Suttonella</taxon>
    </lineage>
</organism>
<dbReference type="PANTHER" id="PTHR30411:SF0">
    <property type="entry name" value="CYS-TRNA(PRO)_CYS-TRNA(CYS) DEACYLASE YBAK"/>
    <property type="match status" value="1"/>
</dbReference>
<reference evidence="6 7" key="1">
    <citation type="submission" date="2018-06" db="EMBL/GenBank/DDBJ databases">
        <authorList>
            <consortium name="Pathogen Informatics"/>
            <person name="Doyle S."/>
        </authorList>
    </citation>
    <scope>NUCLEOTIDE SEQUENCE [LARGE SCALE GENOMIC DNA]</scope>
    <source>
        <strain evidence="6 7">NCTC13337</strain>
    </source>
</reference>
<dbReference type="PANTHER" id="PTHR30411">
    <property type="entry name" value="CYTOPLASMIC PROTEIN"/>
    <property type="match status" value="1"/>
</dbReference>
<keyword evidence="7" id="KW-1185">Reference proteome</keyword>
<evidence type="ECO:0000313" key="6">
    <source>
        <dbReference type="EMBL" id="SUO93608.1"/>
    </source>
</evidence>